<evidence type="ECO:0000313" key="5">
    <source>
        <dbReference type="EMBL" id="MBN9643142.1"/>
    </source>
</evidence>
<dbReference type="EMBL" id="JAFLEQ010000003">
    <property type="protein sequence ID" value="MBN9643142.1"/>
    <property type="molecule type" value="Genomic_DNA"/>
</dbReference>
<dbReference type="InterPro" id="IPR018197">
    <property type="entry name" value="Glycerate_kinase_RE-like"/>
</dbReference>
<dbReference type="InterPro" id="IPR004381">
    <property type="entry name" value="Glycerate_kinase"/>
</dbReference>
<dbReference type="InterPro" id="IPR036129">
    <property type="entry name" value="Glycerate_kinase_sf"/>
</dbReference>
<dbReference type="Gene3D" id="3.40.50.10350">
    <property type="entry name" value="Glycerate kinase, domain 1"/>
    <property type="match status" value="1"/>
</dbReference>
<comment type="similarity">
    <text evidence="1 4">Belongs to the glycerate kinase type-1 family.</text>
</comment>
<evidence type="ECO:0000256" key="4">
    <source>
        <dbReference type="PIRNR" id="PIRNR006078"/>
    </source>
</evidence>
<protein>
    <submittedName>
        <fullName evidence="5">Glycerate kinase</fullName>
    </submittedName>
</protein>
<organism evidence="5 6">
    <name type="scientific">Corynebacterium mendelii</name>
    <dbReference type="NCBI Taxonomy" id="2765362"/>
    <lineage>
        <taxon>Bacteria</taxon>
        <taxon>Bacillati</taxon>
        <taxon>Actinomycetota</taxon>
        <taxon>Actinomycetes</taxon>
        <taxon>Mycobacteriales</taxon>
        <taxon>Corynebacteriaceae</taxon>
        <taxon>Corynebacterium</taxon>
    </lineage>
</organism>
<name>A0A939E0C1_9CORY</name>
<keyword evidence="6" id="KW-1185">Reference proteome</keyword>
<dbReference type="Proteomes" id="UP000664332">
    <property type="component" value="Unassembled WGS sequence"/>
</dbReference>
<accession>A0A939E0C1</accession>
<dbReference type="AlphaFoldDB" id="A0A939E0C1"/>
<proteinExistence type="inferred from homology"/>
<dbReference type="PANTHER" id="PTHR21599">
    <property type="entry name" value="GLYCERATE KINASE"/>
    <property type="match status" value="1"/>
</dbReference>
<dbReference type="Gene3D" id="3.90.1510.10">
    <property type="entry name" value="Glycerate kinase, domain 2"/>
    <property type="match status" value="1"/>
</dbReference>
<evidence type="ECO:0000313" key="6">
    <source>
        <dbReference type="Proteomes" id="UP000664332"/>
    </source>
</evidence>
<dbReference type="InterPro" id="IPR018193">
    <property type="entry name" value="Glyc_kinase_flavodox-like_fold"/>
</dbReference>
<dbReference type="RefSeq" id="WP_207117547.1">
    <property type="nucleotide sequence ID" value="NZ_JAFLEQ010000003.1"/>
</dbReference>
<dbReference type="PANTHER" id="PTHR21599:SF0">
    <property type="entry name" value="GLYCERATE KINASE"/>
    <property type="match status" value="1"/>
</dbReference>
<dbReference type="GO" id="GO:0031388">
    <property type="term" value="P:organic acid phosphorylation"/>
    <property type="evidence" value="ECO:0007669"/>
    <property type="project" value="UniProtKB-UniRule"/>
</dbReference>
<reference evidence="5" key="1">
    <citation type="submission" date="2021-03" db="EMBL/GenBank/DDBJ databases">
        <authorList>
            <person name="Sun Q."/>
        </authorList>
    </citation>
    <scope>NUCLEOTIDE SEQUENCE</scope>
    <source>
        <strain evidence="5">CCM 8862</strain>
    </source>
</reference>
<evidence type="ECO:0000256" key="3">
    <source>
        <dbReference type="ARBA" id="ARBA00022777"/>
    </source>
</evidence>
<sequence length="373" mass="37139">MAHAAQPTFVIAPDRFAAVSTHRAGEALAEGVDKVYPEAKVTVIPMAAGCAGTAGCFSGEPVTVQTTTAAGTLTEAAYVYDDGASSGFPQAFIDVAAANGTAGVDTAETCLTGDTYGTGVLIADAVSRGARRITISTGGAATLDGGTGIATALGAVPVDRKGASLDPGAIHLAEIDRFDVTQLNAGAAGVEFMLLTDDQLPLCGDDGAAVRLGGALGATAHQQREIDAGLKQLARVCGVDPSAAATGAGGGIAVSLTWLSELVHGQPRVHSGKAAWVVAAATGLKEHIADADMVITAEHTVGMDSFTHGVTGAVAGLARGAGVPVTVAAAHTSIDLPGGLYPVTVADTGNPDDLRSRLVEAGAAAARHYRDTH</sequence>
<dbReference type="GO" id="GO:0008887">
    <property type="term" value="F:glycerate kinase activity"/>
    <property type="evidence" value="ECO:0007669"/>
    <property type="project" value="UniProtKB-UniRule"/>
</dbReference>
<keyword evidence="2 4" id="KW-0808">Transferase</keyword>
<evidence type="ECO:0000256" key="1">
    <source>
        <dbReference type="ARBA" id="ARBA00006284"/>
    </source>
</evidence>
<evidence type="ECO:0000256" key="2">
    <source>
        <dbReference type="ARBA" id="ARBA00022679"/>
    </source>
</evidence>
<keyword evidence="3 4" id="KW-0418">Kinase</keyword>
<dbReference type="PIRSF" id="PIRSF006078">
    <property type="entry name" value="GlxK"/>
    <property type="match status" value="1"/>
</dbReference>
<dbReference type="Pfam" id="PF02595">
    <property type="entry name" value="Gly_kinase"/>
    <property type="match status" value="1"/>
</dbReference>
<comment type="caution">
    <text evidence="5">The sequence shown here is derived from an EMBL/GenBank/DDBJ whole genome shotgun (WGS) entry which is preliminary data.</text>
</comment>
<gene>
    <name evidence="5" type="ORF">JZY06_00630</name>
</gene>
<dbReference type="SUPFAM" id="SSF110738">
    <property type="entry name" value="Glycerate kinase I"/>
    <property type="match status" value="1"/>
</dbReference>